<evidence type="ECO:0000313" key="3">
    <source>
        <dbReference type="Proteomes" id="UP000536262"/>
    </source>
</evidence>
<keyword evidence="2" id="KW-0560">Oxidoreductase</keyword>
<proteinExistence type="predicted"/>
<evidence type="ECO:0000313" key="2">
    <source>
        <dbReference type="EMBL" id="MBB6353139.1"/>
    </source>
</evidence>
<name>A0A7X0F4V6_9HYPH</name>
<comment type="caution">
    <text evidence="2">The sequence shown here is derived from an EMBL/GenBank/DDBJ whole genome shotgun (WGS) entry which is preliminary data.</text>
</comment>
<dbReference type="InterPro" id="IPR053146">
    <property type="entry name" value="QDO-like"/>
</dbReference>
<keyword evidence="3" id="KW-1185">Reference proteome</keyword>
<protein>
    <submittedName>
        <fullName evidence="2">Quercetin dioxygenase-like cupin family protein</fullName>
    </submittedName>
</protein>
<dbReference type="AlphaFoldDB" id="A0A7X0F4V6"/>
<dbReference type="Gene3D" id="2.60.120.10">
    <property type="entry name" value="Jelly Rolls"/>
    <property type="match status" value="1"/>
</dbReference>
<dbReference type="EMBL" id="JACHOU010000002">
    <property type="protein sequence ID" value="MBB6353139.1"/>
    <property type="molecule type" value="Genomic_DNA"/>
</dbReference>
<dbReference type="InterPro" id="IPR014710">
    <property type="entry name" value="RmlC-like_jellyroll"/>
</dbReference>
<dbReference type="PANTHER" id="PTHR36440:SF1">
    <property type="entry name" value="PUTATIVE (AFU_ORTHOLOGUE AFUA_8G07350)-RELATED"/>
    <property type="match status" value="1"/>
</dbReference>
<keyword evidence="2" id="KW-0223">Dioxygenase</keyword>
<accession>A0A7X0F4V6</accession>
<dbReference type="PANTHER" id="PTHR36440">
    <property type="entry name" value="PUTATIVE (AFU_ORTHOLOGUE AFUA_8G07350)-RELATED"/>
    <property type="match status" value="1"/>
</dbReference>
<dbReference type="Pfam" id="PF07883">
    <property type="entry name" value="Cupin_2"/>
    <property type="match status" value="1"/>
</dbReference>
<dbReference type="GO" id="GO:0051213">
    <property type="term" value="F:dioxygenase activity"/>
    <property type="evidence" value="ECO:0007669"/>
    <property type="project" value="UniProtKB-KW"/>
</dbReference>
<organism evidence="2 3">
    <name type="scientific">Aminobacter aganoensis</name>
    <dbReference type="NCBI Taxonomy" id="83264"/>
    <lineage>
        <taxon>Bacteria</taxon>
        <taxon>Pseudomonadati</taxon>
        <taxon>Pseudomonadota</taxon>
        <taxon>Alphaproteobacteria</taxon>
        <taxon>Hyphomicrobiales</taxon>
        <taxon>Phyllobacteriaceae</taxon>
        <taxon>Aminobacter</taxon>
    </lineage>
</organism>
<dbReference type="Proteomes" id="UP000536262">
    <property type="component" value="Unassembled WGS sequence"/>
</dbReference>
<gene>
    <name evidence="2" type="ORF">GGR00_000907</name>
</gene>
<dbReference type="InterPro" id="IPR011051">
    <property type="entry name" value="RmlC_Cupin_sf"/>
</dbReference>
<evidence type="ECO:0000259" key="1">
    <source>
        <dbReference type="Pfam" id="PF07883"/>
    </source>
</evidence>
<dbReference type="SUPFAM" id="SSF51182">
    <property type="entry name" value="RmlC-like cupins"/>
    <property type="match status" value="1"/>
</dbReference>
<feature type="domain" description="Cupin type-2" evidence="1">
    <location>
        <begin position="39"/>
        <end position="106"/>
    </location>
</feature>
<dbReference type="InterPro" id="IPR013096">
    <property type="entry name" value="Cupin_2"/>
</dbReference>
<reference evidence="2 3" key="1">
    <citation type="submission" date="2020-08" db="EMBL/GenBank/DDBJ databases">
        <title>Genomic Encyclopedia of Type Strains, Phase IV (KMG-IV): sequencing the most valuable type-strain genomes for metagenomic binning, comparative biology and taxonomic classification.</title>
        <authorList>
            <person name="Goeker M."/>
        </authorList>
    </citation>
    <scope>NUCLEOTIDE SEQUENCE [LARGE SCALE GENOMIC DNA]</scope>
    <source>
        <strain evidence="2 3">DSM 7051</strain>
    </source>
</reference>
<sequence>MTIHAKTENDGELLWFNGSLATIRVSGQAGADTISVIEHLMPYGSSPPLHIHRNEDEVFHILEGVVRFNVGGKDLYGRAGQTMLAPKGIPHSYRVESAEGARCLTITTRGDFERMVREVSIPAPRAEIPPQEAPTAEVIAMLTEACARNGIDIIGAPLN</sequence>
<dbReference type="RefSeq" id="WP_055979276.1">
    <property type="nucleotide sequence ID" value="NZ_BAABEG010000001.1"/>
</dbReference>